<evidence type="ECO:0008006" key="4">
    <source>
        <dbReference type="Google" id="ProtNLM"/>
    </source>
</evidence>
<comment type="caution">
    <text evidence="2">The sequence shown here is derived from an EMBL/GenBank/DDBJ whole genome shotgun (WGS) entry which is preliminary data.</text>
</comment>
<organism evidence="2 3">
    <name type="scientific">Paracraurococcus ruber</name>
    <dbReference type="NCBI Taxonomy" id="77675"/>
    <lineage>
        <taxon>Bacteria</taxon>
        <taxon>Pseudomonadati</taxon>
        <taxon>Pseudomonadota</taxon>
        <taxon>Alphaproteobacteria</taxon>
        <taxon>Acetobacterales</taxon>
        <taxon>Roseomonadaceae</taxon>
        <taxon>Paracraurococcus</taxon>
    </lineage>
</organism>
<dbReference type="InterPro" id="IPR029058">
    <property type="entry name" value="AB_hydrolase_fold"/>
</dbReference>
<dbReference type="Proteomes" id="UP000697995">
    <property type="component" value="Unassembled WGS sequence"/>
</dbReference>
<evidence type="ECO:0000256" key="1">
    <source>
        <dbReference type="SAM" id="SignalP"/>
    </source>
</evidence>
<dbReference type="Gene3D" id="3.40.50.1820">
    <property type="entry name" value="alpha/beta hydrolase"/>
    <property type="match status" value="1"/>
</dbReference>
<dbReference type="SUPFAM" id="SSF53474">
    <property type="entry name" value="alpha/beta-Hydrolases"/>
    <property type="match status" value="1"/>
</dbReference>
<name>A0ABS1D2W4_9PROT</name>
<reference evidence="2 3" key="1">
    <citation type="journal article" date="2020" name="Microorganisms">
        <title>Osmotic Adaptation and Compatible Solute Biosynthesis of Phototrophic Bacteria as Revealed from Genome Analyses.</title>
        <authorList>
            <person name="Imhoff J.F."/>
            <person name="Rahn T."/>
            <person name="Kunzel S."/>
            <person name="Keller A."/>
            <person name="Neulinger S.C."/>
        </authorList>
    </citation>
    <scope>NUCLEOTIDE SEQUENCE [LARGE SCALE GENOMIC DNA]</scope>
    <source>
        <strain evidence="2 3">DSM 15382</strain>
    </source>
</reference>
<feature type="chain" id="PRO_5046502130" description="Dienelactone hydrolase" evidence="1">
    <location>
        <begin position="33"/>
        <end position="285"/>
    </location>
</feature>
<feature type="signal peptide" evidence="1">
    <location>
        <begin position="1"/>
        <end position="32"/>
    </location>
</feature>
<evidence type="ECO:0000313" key="3">
    <source>
        <dbReference type="Proteomes" id="UP000697995"/>
    </source>
</evidence>
<proteinExistence type="predicted"/>
<keyword evidence="1" id="KW-0732">Signal</keyword>
<protein>
    <recommendedName>
        <fullName evidence="4">Dienelactone hydrolase</fullName>
    </recommendedName>
</protein>
<accession>A0ABS1D2W4</accession>
<gene>
    <name evidence="2" type="ORF">CKO45_22640</name>
</gene>
<dbReference type="RefSeq" id="WP_133221071.1">
    <property type="nucleotide sequence ID" value="NZ_NRSG01000241.1"/>
</dbReference>
<dbReference type="EMBL" id="NRSG01000241">
    <property type="protein sequence ID" value="MBK1661018.1"/>
    <property type="molecule type" value="Genomic_DNA"/>
</dbReference>
<sequence>MTGRTLVRMQPWRRLAALALMLPALLAGPAGAATPHPAVEDTELLALGDGEVGLLTLPQAPRPGRPAPVVLLLPDQDGAGPRSAVYGQRVLENGYAVLEAHFGAGAEDAEPPPPPMRLAILLAAVAADPRLDAARIAVIGLGEGARAALLGLGSLRPGEATVAGLALLYPGCDQALARAAGAVAANTTQRPQVLLLHGDEDAVNDTAACTAVAAGLPAQDRVRHRVLTGASYGWDAYGMVRPGGVALLPDPTQPGRRAWVQPDPGVTMVAADRVLGLVVTALGQP</sequence>
<keyword evidence="3" id="KW-1185">Reference proteome</keyword>
<evidence type="ECO:0000313" key="2">
    <source>
        <dbReference type="EMBL" id="MBK1661018.1"/>
    </source>
</evidence>